<keyword evidence="2" id="KW-1185">Reference proteome</keyword>
<dbReference type="KEGG" id="vpo:Kpol_1032p66"/>
<dbReference type="FunCoup" id="A7TH20">
    <property type="interactions" value="22"/>
</dbReference>
<dbReference type="InParanoid" id="A7TH20"/>
<dbReference type="HOGENOM" id="CLU_069853_1_0_1"/>
<dbReference type="OrthoDB" id="4074785at2759"/>
<evidence type="ECO:0000313" key="2">
    <source>
        <dbReference type="Proteomes" id="UP000000267"/>
    </source>
</evidence>
<dbReference type="eggNOG" id="ENOG502S4T1">
    <property type="taxonomic scope" value="Eukaryota"/>
</dbReference>
<name>A7TH20_VANPO</name>
<accession>A7TH20</accession>
<organism evidence="2">
    <name type="scientific">Vanderwaltozyma polyspora (strain ATCC 22028 / DSM 70294 / BCRC 21397 / CBS 2163 / NBRC 10782 / NRRL Y-8283 / UCD 57-17)</name>
    <name type="common">Kluyveromyces polysporus</name>
    <dbReference type="NCBI Taxonomy" id="436907"/>
    <lineage>
        <taxon>Eukaryota</taxon>
        <taxon>Fungi</taxon>
        <taxon>Dikarya</taxon>
        <taxon>Ascomycota</taxon>
        <taxon>Saccharomycotina</taxon>
        <taxon>Saccharomycetes</taxon>
        <taxon>Saccharomycetales</taxon>
        <taxon>Saccharomycetaceae</taxon>
        <taxon>Vanderwaltozyma</taxon>
    </lineage>
</organism>
<dbReference type="OMA" id="CKHPVIN"/>
<dbReference type="EMBL" id="DS480389">
    <property type="protein sequence ID" value="EDO18472.1"/>
    <property type="molecule type" value="Genomic_DNA"/>
</dbReference>
<dbReference type="Proteomes" id="UP000000267">
    <property type="component" value="Unassembled WGS sequence"/>
</dbReference>
<dbReference type="PhylomeDB" id="A7TH20"/>
<protein>
    <submittedName>
        <fullName evidence="1">Uncharacterized protein</fullName>
    </submittedName>
</protein>
<reference evidence="1 2" key="1">
    <citation type="journal article" date="2007" name="Proc. Natl. Acad. Sci. U.S.A.">
        <title>Independent sorting-out of thousands of duplicated gene pairs in two yeast species descended from a whole-genome duplication.</title>
        <authorList>
            <person name="Scannell D.R."/>
            <person name="Frank A.C."/>
            <person name="Conant G.C."/>
            <person name="Byrne K.P."/>
            <person name="Woolfit M."/>
            <person name="Wolfe K.H."/>
        </authorList>
    </citation>
    <scope>NUCLEOTIDE SEQUENCE [LARGE SCALE GENOMIC DNA]</scope>
    <source>
        <strain evidence="2">ATCC 22028 / DSM 70294 / BCRC 21397 / CBS 2163 / NBRC 10782 / NRRL Y-8283 / UCD 57-17</strain>
    </source>
</reference>
<dbReference type="RefSeq" id="XP_001646330.1">
    <property type="nucleotide sequence ID" value="XM_001646280.1"/>
</dbReference>
<gene>
    <name evidence="1" type="ORF">Kpol_1032p66</name>
</gene>
<evidence type="ECO:0000313" key="1">
    <source>
        <dbReference type="EMBL" id="EDO18472.1"/>
    </source>
</evidence>
<proteinExistence type="predicted"/>
<dbReference type="AlphaFoldDB" id="A7TH20"/>
<sequence length="221" mass="25604">MYTYKEMYEVMLESENHNDSKLQWLFIDESKISKGKELENWSNNRNILCKIGMTTNKVPIRLNAWERSCKHEVINLTPENIQTLLAKQTKLMLQAKPKPTVKNSTWPISMKQMISLFTKMKLKDSKPQQQMRIQSPSPPIPPNLITYKDGGFFHDSKKGTKTLREVEANIHNILWAKYGKALTNCFGCDPNGNKHHTEWFCVPISELPNVLKTIDSICHRS</sequence>
<dbReference type="GeneID" id="5546759"/>
<dbReference type="PANTHER" id="PTHR28094:SF1">
    <property type="entry name" value="MEIOTICALLY UP-REGULATED GENE 113 PROTEIN"/>
    <property type="match status" value="1"/>
</dbReference>
<dbReference type="PANTHER" id="PTHR28094">
    <property type="entry name" value="MEIOTICALLY UP-REGULATED GENE 113 PROTEIN"/>
    <property type="match status" value="1"/>
</dbReference>
<dbReference type="InterPro" id="IPR053006">
    <property type="entry name" value="Meiosis_regulatory"/>
</dbReference>